<gene>
    <name evidence="3" type="ORF">IT779_29800</name>
</gene>
<keyword evidence="1" id="KW-0677">Repeat</keyword>
<dbReference type="SUPFAM" id="SSF81923">
    <property type="entry name" value="Double Clp-N motif"/>
    <property type="match status" value="1"/>
</dbReference>
<evidence type="ECO:0000256" key="1">
    <source>
        <dbReference type="PROSITE-ProRule" id="PRU01251"/>
    </source>
</evidence>
<comment type="caution">
    <text evidence="3">The sequence shown here is derived from an EMBL/GenBank/DDBJ whole genome shotgun (WGS) entry which is preliminary data.</text>
</comment>
<sequence length="151" mass="16380">MFEQFAATARSVVRDATEEARRRGDRRVGTEHLLLAALNEPANSNLLGVTAETARAAVDELDRQAMAAIGIDLGDFQPTGTPGAGKRPPFSSGARQVLSRALNLAATERSRRIETRHLLVALLERDRPDPIVALLFALGIDPSTTRARLQE</sequence>
<dbReference type="InterPro" id="IPR036628">
    <property type="entry name" value="Clp_N_dom_sf"/>
</dbReference>
<dbReference type="Gene3D" id="1.10.1780.10">
    <property type="entry name" value="Clp, N-terminal domain"/>
    <property type="match status" value="1"/>
</dbReference>
<protein>
    <recommendedName>
        <fullName evidence="2">Clp R domain-containing protein</fullName>
    </recommendedName>
</protein>
<dbReference type="AlphaFoldDB" id="A0A931IIU5"/>
<evidence type="ECO:0000259" key="2">
    <source>
        <dbReference type="PROSITE" id="PS51903"/>
    </source>
</evidence>
<name>A0A931IIU5_9NOCA</name>
<dbReference type="Proteomes" id="UP000655751">
    <property type="component" value="Unassembled WGS sequence"/>
</dbReference>
<evidence type="ECO:0000313" key="3">
    <source>
        <dbReference type="EMBL" id="MBH0780475.1"/>
    </source>
</evidence>
<feature type="domain" description="Clp R" evidence="2">
    <location>
        <begin position="2"/>
        <end position="151"/>
    </location>
</feature>
<dbReference type="InterPro" id="IPR004176">
    <property type="entry name" value="Clp_R_N"/>
</dbReference>
<dbReference type="EMBL" id="JADMLG010000015">
    <property type="protein sequence ID" value="MBH0780475.1"/>
    <property type="molecule type" value="Genomic_DNA"/>
</dbReference>
<accession>A0A931IIU5</accession>
<dbReference type="PROSITE" id="PS51903">
    <property type="entry name" value="CLP_R"/>
    <property type="match status" value="1"/>
</dbReference>
<evidence type="ECO:0000313" key="4">
    <source>
        <dbReference type="Proteomes" id="UP000655751"/>
    </source>
</evidence>
<proteinExistence type="predicted"/>
<dbReference type="Pfam" id="PF02861">
    <property type="entry name" value="Clp_N"/>
    <property type="match status" value="2"/>
</dbReference>
<organism evidence="3 4">
    <name type="scientific">Nocardia bovistercoris</name>
    <dbReference type="NCBI Taxonomy" id="2785916"/>
    <lineage>
        <taxon>Bacteria</taxon>
        <taxon>Bacillati</taxon>
        <taxon>Actinomycetota</taxon>
        <taxon>Actinomycetes</taxon>
        <taxon>Mycobacteriales</taxon>
        <taxon>Nocardiaceae</taxon>
        <taxon>Nocardia</taxon>
    </lineage>
</organism>
<dbReference type="RefSeq" id="WP_196152778.1">
    <property type="nucleotide sequence ID" value="NZ_JADMLG010000015.1"/>
</dbReference>
<keyword evidence="4" id="KW-1185">Reference proteome</keyword>
<reference evidence="3" key="1">
    <citation type="submission" date="2020-11" db="EMBL/GenBank/DDBJ databases">
        <title>Nocardia NEAU-351.nov., a novel actinomycete isolated from the cow dung.</title>
        <authorList>
            <person name="Zhang X."/>
        </authorList>
    </citation>
    <scope>NUCLEOTIDE SEQUENCE</scope>
    <source>
        <strain evidence="3">NEAU-351</strain>
    </source>
</reference>